<dbReference type="InterPro" id="IPR003719">
    <property type="entry name" value="Phenazine_PhzF-like"/>
</dbReference>
<organism evidence="3 4">
    <name type="scientific">Chitinophaga nivalis</name>
    <dbReference type="NCBI Taxonomy" id="2991709"/>
    <lineage>
        <taxon>Bacteria</taxon>
        <taxon>Pseudomonadati</taxon>
        <taxon>Bacteroidota</taxon>
        <taxon>Chitinophagia</taxon>
        <taxon>Chitinophagales</taxon>
        <taxon>Chitinophagaceae</taxon>
        <taxon>Chitinophaga</taxon>
    </lineage>
</organism>
<comment type="similarity">
    <text evidence="1">Belongs to the PhzF family.</text>
</comment>
<gene>
    <name evidence="3" type="ORF">OL497_19915</name>
</gene>
<dbReference type="PANTHER" id="PTHR13774:SF17">
    <property type="entry name" value="PHENAZINE BIOSYNTHESIS-LIKE DOMAIN-CONTAINING PROTEIN"/>
    <property type="match status" value="1"/>
</dbReference>
<comment type="caution">
    <text evidence="3">The sequence shown here is derived from an EMBL/GenBank/DDBJ whole genome shotgun (WGS) entry which is preliminary data.</text>
</comment>
<reference evidence="3 4" key="1">
    <citation type="submission" date="2022-10" db="EMBL/GenBank/DDBJ databases">
        <title>Chitinophaga nivalis PC15 sp. nov., isolated from Pyeongchang county, South Korea.</title>
        <authorList>
            <person name="Trinh H.N."/>
        </authorList>
    </citation>
    <scope>NUCLEOTIDE SEQUENCE [LARGE SCALE GENOMIC DNA]</scope>
    <source>
        <strain evidence="3 4">PC14</strain>
    </source>
</reference>
<accession>A0ABT3IQC6</accession>
<evidence type="ECO:0000313" key="4">
    <source>
        <dbReference type="Proteomes" id="UP001207742"/>
    </source>
</evidence>
<evidence type="ECO:0000313" key="3">
    <source>
        <dbReference type="EMBL" id="MCW3486179.1"/>
    </source>
</evidence>
<dbReference type="Pfam" id="PF02567">
    <property type="entry name" value="PhzC-PhzF"/>
    <property type="match status" value="1"/>
</dbReference>
<dbReference type="Proteomes" id="UP001207742">
    <property type="component" value="Unassembled WGS sequence"/>
</dbReference>
<evidence type="ECO:0000256" key="1">
    <source>
        <dbReference type="ARBA" id="ARBA00008270"/>
    </source>
</evidence>
<dbReference type="Gene3D" id="3.10.310.10">
    <property type="entry name" value="Diaminopimelate Epimerase, Chain A, domain 1"/>
    <property type="match status" value="2"/>
</dbReference>
<dbReference type="NCBIfam" id="TIGR00654">
    <property type="entry name" value="PhzF_family"/>
    <property type="match status" value="1"/>
</dbReference>
<proteinExistence type="inferred from homology"/>
<evidence type="ECO:0000256" key="2">
    <source>
        <dbReference type="ARBA" id="ARBA00023235"/>
    </source>
</evidence>
<dbReference type="EMBL" id="JAPDNS010000002">
    <property type="protein sequence ID" value="MCW3486179.1"/>
    <property type="molecule type" value="Genomic_DNA"/>
</dbReference>
<dbReference type="RefSeq" id="WP_264732995.1">
    <property type="nucleotide sequence ID" value="NZ_JAPDNR010000001.1"/>
</dbReference>
<protein>
    <submittedName>
        <fullName evidence="3">PhzF family phenazine biosynthesis protein</fullName>
    </submittedName>
</protein>
<keyword evidence="4" id="KW-1185">Reference proteome</keyword>
<keyword evidence="2" id="KW-0413">Isomerase</keyword>
<name>A0ABT3IQC6_9BACT</name>
<dbReference type="SUPFAM" id="SSF54506">
    <property type="entry name" value="Diaminopimelate epimerase-like"/>
    <property type="match status" value="1"/>
</dbReference>
<dbReference type="PIRSF" id="PIRSF016184">
    <property type="entry name" value="PhzC_PhzF"/>
    <property type="match status" value="1"/>
</dbReference>
<sequence length="273" mass="29833">MDLQQIDIYQVDAFTMNIFGGNPAAVCVLQQWLPTPVLQQIAAENFLPETAFFIPGKTATDFELRWFTPEIEMDLCGHATLATAHVLFHHIGVPGNNITFSSNSGVLPVSKKGAILTLDFPSRPPEPATLPSVFLEGLGVTPTAVFKSRDYVVLYEHESIIRQLQPNPALIHQLNIDPGGIVVTAPGESVDFVSRFFTPQASIFEDPVTGSAHCSLIPFWSKRLNKTTLTAQQLSARIGELYCTDQGDRVLIGGACKTYLVGKIFVPTHHFAG</sequence>
<dbReference type="PANTHER" id="PTHR13774">
    <property type="entry name" value="PHENAZINE BIOSYNTHESIS PROTEIN"/>
    <property type="match status" value="1"/>
</dbReference>